<dbReference type="SFLD" id="SFLDS00029">
    <property type="entry name" value="Radical_SAM"/>
    <property type="match status" value="1"/>
</dbReference>
<dbReference type="STRING" id="1121306.SAMN02745196_00481"/>
<dbReference type="RefSeq" id="WP_072829684.1">
    <property type="nucleotide sequence ID" value="NZ_FQXP01000003.1"/>
</dbReference>
<keyword evidence="5" id="KW-0411">Iron-sulfur</keyword>
<dbReference type="CDD" id="cd01335">
    <property type="entry name" value="Radical_SAM"/>
    <property type="match status" value="1"/>
</dbReference>
<dbReference type="GO" id="GO:0051539">
    <property type="term" value="F:4 iron, 4 sulfur cluster binding"/>
    <property type="evidence" value="ECO:0007669"/>
    <property type="project" value="UniProtKB-KW"/>
</dbReference>
<evidence type="ECO:0000256" key="5">
    <source>
        <dbReference type="ARBA" id="ARBA00023014"/>
    </source>
</evidence>
<dbReference type="NCBIfam" id="TIGR04100">
    <property type="entry name" value="rSAM_pair_X"/>
    <property type="match status" value="1"/>
</dbReference>
<dbReference type="NCBIfam" id="TIGR04038">
    <property type="entry name" value="tatD_link_rSAM"/>
    <property type="match status" value="1"/>
</dbReference>
<dbReference type="SFLD" id="SFLDG01111">
    <property type="entry name" value="Uncharacterised_Radical_SAM_Su"/>
    <property type="match status" value="1"/>
</dbReference>
<dbReference type="OrthoDB" id="6258756at2"/>
<dbReference type="EMBL" id="FQXP01000003">
    <property type="protein sequence ID" value="SHH47272.1"/>
    <property type="molecule type" value="Genomic_DNA"/>
</dbReference>
<dbReference type="InterPro" id="IPR007197">
    <property type="entry name" value="rSAM"/>
</dbReference>
<protein>
    <submittedName>
        <fullName evidence="7">Radical SAM enzyme, TIGR04100 family</fullName>
    </submittedName>
</protein>
<dbReference type="Proteomes" id="UP000184526">
    <property type="component" value="Unassembled WGS sequence"/>
</dbReference>
<evidence type="ECO:0000313" key="7">
    <source>
        <dbReference type="EMBL" id="SHH47272.1"/>
    </source>
</evidence>
<keyword evidence="3" id="KW-0479">Metal-binding</keyword>
<evidence type="ECO:0000313" key="8">
    <source>
        <dbReference type="Proteomes" id="UP000184526"/>
    </source>
</evidence>
<evidence type="ECO:0000256" key="4">
    <source>
        <dbReference type="ARBA" id="ARBA00023004"/>
    </source>
</evidence>
<keyword evidence="2" id="KW-0949">S-adenosyl-L-methionine</keyword>
<dbReference type="InterPro" id="IPR023821">
    <property type="entry name" value="rSAM_TatD-assoc"/>
</dbReference>
<dbReference type="PANTHER" id="PTHR42836">
    <property type="entry name" value="7-CARBOXY-7-DEAZAGUANINE SYNTHASE"/>
    <property type="match status" value="1"/>
</dbReference>
<evidence type="ECO:0000259" key="6">
    <source>
        <dbReference type="PROSITE" id="PS51918"/>
    </source>
</evidence>
<evidence type="ECO:0000256" key="1">
    <source>
        <dbReference type="ARBA" id="ARBA00022485"/>
    </source>
</evidence>
<organism evidence="7 8">
    <name type="scientific">Clostridium collagenovorans DSM 3089</name>
    <dbReference type="NCBI Taxonomy" id="1121306"/>
    <lineage>
        <taxon>Bacteria</taxon>
        <taxon>Bacillati</taxon>
        <taxon>Bacillota</taxon>
        <taxon>Clostridia</taxon>
        <taxon>Eubacteriales</taxon>
        <taxon>Clostridiaceae</taxon>
        <taxon>Clostridium</taxon>
    </lineage>
</organism>
<dbReference type="SFLD" id="SFLDG01067">
    <property type="entry name" value="SPASM/twitch_domain_containing"/>
    <property type="match status" value="1"/>
</dbReference>
<reference evidence="7 8" key="1">
    <citation type="submission" date="2016-11" db="EMBL/GenBank/DDBJ databases">
        <authorList>
            <person name="Jaros S."/>
            <person name="Januszkiewicz K."/>
            <person name="Wedrychowicz H."/>
        </authorList>
    </citation>
    <scope>NUCLEOTIDE SEQUENCE [LARGE SCALE GENOMIC DNA]</scope>
    <source>
        <strain evidence="7 8">DSM 3089</strain>
    </source>
</reference>
<dbReference type="PANTHER" id="PTHR42836:SF1">
    <property type="entry name" value="7-CARBOXY-7-DEAZAGUANINE SYNTHASE"/>
    <property type="match status" value="1"/>
</dbReference>
<gene>
    <name evidence="7" type="ORF">SAMN02745196_00481</name>
</gene>
<dbReference type="InterPro" id="IPR058240">
    <property type="entry name" value="rSAM_sf"/>
</dbReference>
<evidence type="ECO:0000256" key="3">
    <source>
        <dbReference type="ARBA" id="ARBA00022723"/>
    </source>
</evidence>
<dbReference type="InterPro" id="IPR023822">
    <property type="entry name" value="rSAM_TatD-assoc_bac"/>
</dbReference>
<keyword evidence="8" id="KW-1185">Reference proteome</keyword>
<dbReference type="GO" id="GO:0003824">
    <property type="term" value="F:catalytic activity"/>
    <property type="evidence" value="ECO:0007669"/>
    <property type="project" value="InterPro"/>
</dbReference>
<dbReference type="Pfam" id="PF04055">
    <property type="entry name" value="Radical_SAM"/>
    <property type="match status" value="1"/>
</dbReference>
<name>A0A1M5T980_9CLOT</name>
<proteinExistence type="predicted"/>
<accession>A0A1M5T980</accession>
<dbReference type="InterPro" id="IPR013785">
    <property type="entry name" value="Aldolase_TIM"/>
</dbReference>
<dbReference type="PROSITE" id="PS51918">
    <property type="entry name" value="RADICAL_SAM"/>
    <property type="match status" value="1"/>
</dbReference>
<dbReference type="Gene3D" id="3.20.20.70">
    <property type="entry name" value="Aldolase class I"/>
    <property type="match status" value="1"/>
</dbReference>
<feature type="domain" description="Radical SAM core" evidence="6">
    <location>
        <begin position="5"/>
        <end position="198"/>
    </location>
</feature>
<dbReference type="GO" id="GO:0046872">
    <property type="term" value="F:metal ion binding"/>
    <property type="evidence" value="ECO:0007669"/>
    <property type="project" value="UniProtKB-KW"/>
</dbReference>
<keyword evidence="4" id="KW-0408">Iron</keyword>
<evidence type="ECO:0000256" key="2">
    <source>
        <dbReference type="ARBA" id="ARBA00022691"/>
    </source>
</evidence>
<dbReference type="AlphaFoldDB" id="A0A1M5T980"/>
<dbReference type="SUPFAM" id="SSF102114">
    <property type="entry name" value="Radical SAM enzymes"/>
    <property type="match status" value="1"/>
</dbReference>
<keyword evidence="1" id="KW-0004">4Fe-4S</keyword>
<sequence>MIILYEIEKSLYVNITNRCPCNCTFCLRNEGDEVNGSGSLWLEREPSLEEILNDFKKHDLSKYSEVVFCGYGEPLERIEEVIEISKYIKSISPIKIRINTNGLGDLIHKKNTAKMLENIVDEVSISLNAPSKEEYFELCKPKFGIESFESLLSFAKEAKKYVKEVQFSIVDDISKDQIERCKTLTKSLEIPLRIREKQ</sequence>